<dbReference type="EMBL" id="ACGS02000055">
    <property type="protein sequence ID" value="EFZ33653.1"/>
    <property type="molecule type" value="Genomic_DNA"/>
</dbReference>
<sequence>MKNKGAIFFSGLILILTILLAIPTYRYTKKSSEQMARRYNSQLSPVIMIPGSSATENRFDGMVAQLNSDQPKKHGLLKIKVMNNGRIKFKGKISARDTEPIIVVGFENNHDGYSNIKKQARMFNKCFEQLYERYEFNNCKCIGHSNGGLVWTCFLENYSKNYDVSFKKLMTIGSPYNFSEQSMKKKSQMLSDFIKYSYRLPDDLIVYSVAGTETYTSDGLVPEKSVEAGKYIFQGKVKSFTQITVTGNEAKHSDLPENRQIVDLIQKYMLDGLKRQPGASR</sequence>
<evidence type="ECO:0000313" key="1">
    <source>
        <dbReference type="EMBL" id="EFZ33653.1"/>
    </source>
</evidence>
<dbReference type="PATRIC" id="fig|525362.12.peg.1002"/>
<name>E7FTH7_9LACO</name>
<dbReference type="Gene3D" id="3.40.50.1820">
    <property type="entry name" value="alpha/beta hydrolase"/>
    <property type="match status" value="1"/>
</dbReference>
<reference evidence="1 2" key="1">
    <citation type="submission" date="2011-01" db="EMBL/GenBank/DDBJ databases">
        <authorList>
            <person name="Muzny D."/>
            <person name="Qin X."/>
            <person name="Buhay C."/>
            <person name="Dugan-Rocha S."/>
            <person name="Ding Y."/>
            <person name="Chen G."/>
            <person name="Hawes A."/>
            <person name="Holder M."/>
            <person name="Jhangiani S."/>
            <person name="Johnson A."/>
            <person name="Khan Z."/>
            <person name="Li Z."/>
            <person name="Liu W."/>
            <person name="Liu X."/>
            <person name="Perez L."/>
            <person name="Shen H."/>
            <person name="Wang Q."/>
            <person name="Watt J."/>
            <person name="Xi L."/>
            <person name="Xin Y."/>
            <person name="Zhou J."/>
            <person name="Deng J."/>
            <person name="Jiang H."/>
            <person name="Liu Y."/>
            <person name="Qu J."/>
            <person name="Song X.-Z."/>
            <person name="Zhang L."/>
            <person name="Villasana D."/>
            <person name="Johnson A."/>
            <person name="Liu J."/>
            <person name="Liyanage D."/>
            <person name="Lorensuhewa L."/>
            <person name="Robinson T."/>
            <person name="Song A."/>
            <person name="Song B.-B."/>
            <person name="Dinh H."/>
            <person name="Thornton R."/>
            <person name="Coyle M."/>
            <person name="Francisco L."/>
            <person name="Jackson L."/>
            <person name="Javaid M."/>
            <person name="Korchina V."/>
            <person name="Kovar C."/>
            <person name="Mata R."/>
            <person name="Mathew T."/>
            <person name="Ngo R."/>
            <person name="Nguyen L."/>
            <person name="Nguyen N."/>
            <person name="Okwuonu G."/>
            <person name="Ongeri F."/>
            <person name="Pham C."/>
            <person name="Simmons D."/>
            <person name="Wilczek-Boney K."/>
            <person name="Hale W."/>
            <person name="Jakkamsetti A."/>
            <person name="Pham P."/>
            <person name="Ruth R."/>
            <person name="San Lucas F."/>
            <person name="Warren J."/>
            <person name="Zhang J."/>
            <person name="Zhao Z."/>
            <person name="Zhou C."/>
            <person name="Zhu D."/>
            <person name="Lee S."/>
            <person name="Bess C."/>
            <person name="Blankenburg K."/>
            <person name="Forbes L."/>
            <person name="Fu Q."/>
            <person name="Gubbala S."/>
            <person name="Hirani K."/>
            <person name="Jayaseelan J.C."/>
            <person name="Lara F."/>
            <person name="Munidasa M."/>
            <person name="Palculict T."/>
            <person name="Patil S."/>
            <person name="Pu L.-L."/>
            <person name="Saada N."/>
            <person name="Tang L."/>
            <person name="Weissenberger G."/>
            <person name="Zhu Y."/>
            <person name="Hemphill L."/>
            <person name="Shang Y."/>
            <person name="Youmans B."/>
            <person name="Ayvaz T."/>
            <person name="Ross M."/>
            <person name="Santibanez J."/>
            <person name="Aqrawi P."/>
            <person name="Gross S."/>
            <person name="Joshi V."/>
            <person name="Fowler G."/>
            <person name="Nazareth L."/>
            <person name="Reid J."/>
            <person name="Worley K."/>
            <person name="Petrosino J."/>
            <person name="Highlander S."/>
            <person name="Gibbs R."/>
        </authorList>
    </citation>
    <scope>NUCLEOTIDE SEQUENCE [LARGE SCALE GENOMIC DNA]</scope>
    <source>
        <strain evidence="1 2">ATCC 25644</strain>
    </source>
</reference>
<evidence type="ECO:0008006" key="3">
    <source>
        <dbReference type="Google" id="ProtNLM"/>
    </source>
</evidence>
<dbReference type="InterPro" id="IPR010315">
    <property type="entry name" value="DUF915_hydro-like"/>
</dbReference>
<comment type="caution">
    <text evidence="1">The sequence shown here is derived from an EMBL/GenBank/DDBJ whole genome shotgun (WGS) entry which is preliminary data.</text>
</comment>
<dbReference type="InterPro" id="IPR029058">
    <property type="entry name" value="AB_hydrolase_fold"/>
</dbReference>
<accession>E7FTH7</accession>
<organism evidence="1 2">
    <name type="scientific">Ligilactobacillus ruminis ATCC 25644</name>
    <dbReference type="NCBI Taxonomy" id="525362"/>
    <lineage>
        <taxon>Bacteria</taxon>
        <taxon>Bacillati</taxon>
        <taxon>Bacillota</taxon>
        <taxon>Bacilli</taxon>
        <taxon>Lactobacillales</taxon>
        <taxon>Lactobacillaceae</taxon>
        <taxon>Ligilactobacillus</taxon>
    </lineage>
</organism>
<protein>
    <recommendedName>
        <fullName evidence="3">Acyltransferase</fullName>
    </recommendedName>
</protein>
<dbReference type="RefSeq" id="WP_003693134.1">
    <property type="nucleotide sequence ID" value="NZ_AFYE01000060.1"/>
</dbReference>
<proteinExistence type="predicted"/>
<dbReference type="Pfam" id="PF06028">
    <property type="entry name" value="DUF915"/>
    <property type="match status" value="1"/>
</dbReference>
<dbReference type="HOGENOM" id="CLU_077377_1_0_9"/>
<dbReference type="AlphaFoldDB" id="E7FTH7"/>
<dbReference type="Proteomes" id="UP000004099">
    <property type="component" value="Unassembled WGS sequence"/>
</dbReference>
<dbReference type="SUPFAM" id="SSF53474">
    <property type="entry name" value="alpha/beta-Hydrolases"/>
    <property type="match status" value="1"/>
</dbReference>
<evidence type="ECO:0000313" key="2">
    <source>
        <dbReference type="Proteomes" id="UP000004099"/>
    </source>
</evidence>
<gene>
    <name evidence="1" type="ORF">HMPREF0542_12205</name>
</gene>